<dbReference type="EMBL" id="MF038790">
    <property type="protein sequence ID" value="ASD52249.1"/>
    <property type="molecule type" value="Genomic_DNA"/>
</dbReference>
<organism evidence="2 3">
    <name type="scientific">Arthrobacter phage Niktson</name>
    <dbReference type="NCBI Taxonomy" id="2014347"/>
    <lineage>
        <taxon>Viruses</taxon>
        <taxon>Duplodnaviria</taxon>
        <taxon>Heunggongvirae</taxon>
        <taxon>Uroviricota</taxon>
        <taxon>Caudoviricetes</taxon>
        <taxon>Gordonvirus</taxon>
        <taxon>Gordonvirus niktson</taxon>
    </lineage>
</organism>
<reference evidence="2 3" key="1">
    <citation type="submission" date="2017-05" db="EMBL/GenBank/DDBJ databases">
        <authorList>
            <person name="Hanf Z.R."/>
            <person name="Kautto E.A."/>
            <person name="Lee N.W."/>
            <person name="Nabb C."/>
            <person name="Nelson M."/>
            <person name="Smith O.J."/>
            <person name="Steiner S.B."/>
            <person name="Tyransky A."/>
            <person name="Ball S.L."/>
            <person name="Breitenberger C.A."/>
            <person name="Daniels C.J."/>
            <person name="Garlena R.A."/>
            <person name="Russell D.A."/>
            <person name="Pope W.H."/>
            <person name="Jacobs-Sera D."/>
            <person name="Hendrix R.W."/>
            <person name="Hatfull G.F."/>
        </authorList>
    </citation>
    <scope>NUCLEOTIDE SEQUENCE [LARGE SCALE GENOMIC DNA]</scope>
</reference>
<keyword evidence="3" id="KW-1185">Reference proteome</keyword>
<gene>
    <name evidence="2" type="ORF">NIKTSON_24</name>
</gene>
<evidence type="ECO:0000313" key="3">
    <source>
        <dbReference type="Proteomes" id="UP000225325"/>
    </source>
</evidence>
<evidence type="ECO:0000313" key="2">
    <source>
        <dbReference type="EMBL" id="ASD52249.1"/>
    </source>
</evidence>
<evidence type="ECO:0000256" key="1">
    <source>
        <dbReference type="SAM" id="MobiDB-lite"/>
    </source>
</evidence>
<proteinExistence type="predicted"/>
<dbReference type="Proteomes" id="UP000225325">
    <property type="component" value="Segment"/>
</dbReference>
<feature type="compositionally biased region" description="Basic and acidic residues" evidence="1">
    <location>
        <begin position="36"/>
        <end position="45"/>
    </location>
</feature>
<protein>
    <submittedName>
        <fullName evidence="2">Uncharacterized protein</fullName>
    </submittedName>
</protein>
<feature type="region of interest" description="Disordered" evidence="1">
    <location>
        <begin position="23"/>
        <end position="45"/>
    </location>
</feature>
<accession>A0A218M5L1</accession>
<sequence>MSQRKNHEGDCVDIDPFIPTGQCALCTDTPQDELPPEDRPGATSE</sequence>
<name>A0A218M5L1_9CAUD</name>